<proteinExistence type="predicted"/>
<dbReference type="AlphaFoldDB" id="A0AAD7BSM4"/>
<reference evidence="1" key="1">
    <citation type="submission" date="2023-03" db="EMBL/GenBank/DDBJ databases">
        <title>Massive genome expansion in bonnet fungi (Mycena s.s.) driven by repeated elements and novel gene families across ecological guilds.</title>
        <authorList>
            <consortium name="Lawrence Berkeley National Laboratory"/>
            <person name="Harder C.B."/>
            <person name="Miyauchi S."/>
            <person name="Viragh M."/>
            <person name="Kuo A."/>
            <person name="Thoen E."/>
            <person name="Andreopoulos B."/>
            <person name="Lu D."/>
            <person name="Skrede I."/>
            <person name="Drula E."/>
            <person name="Henrissat B."/>
            <person name="Morin E."/>
            <person name="Kohler A."/>
            <person name="Barry K."/>
            <person name="LaButti K."/>
            <person name="Morin E."/>
            <person name="Salamov A."/>
            <person name="Lipzen A."/>
            <person name="Mereny Z."/>
            <person name="Hegedus B."/>
            <person name="Baldrian P."/>
            <person name="Stursova M."/>
            <person name="Weitz H."/>
            <person name="Taylor A."/>
            <person name="Grigoriev I.V."/>
            <person name="Nagy L.G."/>
            <person name="Martin F."/>
            <person name="Kauserud H."/>
        </authorList>
    </citation>
    <scope>NUCLEOTIDE SEQUENCE</scope>
    <source>
        <strain evidence="1">CBHHK067</strain>
    </source>
</reference>
<comment type="caution">
    <text evidence="1">The sequence shown here is derived from an EMBL/GenBank/DDBJ whole genome shotgun (WGS) entry which is preliminary data.</text>
</comment>
<name>A0AAD7BSM4_MYCRO</name>
<evidence type="ECO:0000313" key="2">
    <source>
        <dbReference type="Proteomes" id="UP001221757"/>
    </source>
</evidence>
<evidence type="ECO:0000313" key="1">
    <source>
        <dbReference type="EMBL" id="KAJ7629615.1"/>
    </source>
</evidence>
<organism evidence="1 2">
    <name type="scientific">Mycena rosella</name>
    <name type="common">Pink bonnet</name>
    <name type="synonym">Agaricus rosellus</name>
    <dbReference type="NCBI Taxonomy" id="1033263"/>
    <lineage>
        <taxon>Eukaryota</taxon>
        <taxon>Fungi</taxon>
        <taxon>Dikarya</taxon>
        <taxon>Basidiomycota</taxon>
        <taxon>Agaricomycotina</taxon>
        <taxon>Agaricomycetes</taxon>
        <taxon>Agaricomycetidae</taxon>
        <taxon>Agaricales</taxon>
        <taxon>Marasmiineae</taxon>
        <taxon>Mycenaceae</taxon>
        <taxon>Mycena</taxon>
    </lineage>
</organism>
<dbReference type="Proteomes" id="UP001221757">
    <property type="component" value="Unassembled WGS sequence"/>
</dbReference>
<gene>
    <name evidence="1" type="ORF">B0H17DRAFT_1150485</name>
</gene>
<dbReference type="EMBL" id="JARKIE010000534">
    <property type="protein sequence ID" value="KAJ7629615.1"/>
    <property type="molecule type" value="Genomic_DNA"/>
</dbReference>
<accession>A0AAD7BSM4</accession>
<sequence length="449" mass="49954">MPGGWFQLGHLQRHILSPSPRLHLLDRVRIINERHALFNYFGYVMEVADYEGAKGIVAVHDPECGNTVVLPMQQLEHYFWCGDTVVIAHGKHRDHRGTIIEQYLSVFEIFNRDGKLLDHQSVNQHEAVLECSTFCVCSVDIYFDMSGHTATNPNPTPFSIIPHPMVPIPSMQLTGATMHQANKTVNTAVPPEMLAQLQARLATFKGGLKKYSKDRENQEHVGQRFEGIKDWVGPSSNAVPAARPAVQLQARTLLPCPHTPSPPPSTNETVDWGLTEYEWFCLEGEAHSRWLCIPGLVSKHVNIDVQGIGRMVPTRRWKPSPLLMVLDNKIGYFLLDQPILPDTLESPKITVYAVGKNCMKHDVPGQYIKPLRDNGAGTKITMQRQRVVVLGGDMGGGYVRCGHPHGEDVVAVMVEGGTSPQCFYILCLSCVINIAIQTLTGEFPTTIFA</sequence>
<protein>
    <submittedName>
        <fullName evidence="1">Uncharacterized protein</fullName>
    </submittedName>
</protein>
<keyword evidence="2" id="KW-1185">Reference proteome</keyword>